<dbReference type="Pfam" id="PF12770">
    <property type="entry name" value="CHAT"/>
    <property type="match status" value="1"/>
</dbReference>
<organism evidence="2 3">
    <name type="scientific">Phormidesmis priestleyi Ana</name>
    <dbReference type="NCBI Taxonomy" id="1666911"/>
    <lineage>
        <taxon>Bacteria</taxon>
        <taxon>Bacillati</taxon>
        <taxon>Cyanobacteriota</taxon>
        <taxon>Cyanophyceae</taxon>
        <taxon>Leptolyngbyales</taxon>
        <taxon>Leptolyngbyaceae</taxon>
        <taxon>Phormidesmis</taxon>
    </lineage>
</organism>
<dbReference type="InterPro" id="IPR024983">
    <property type="entry name" value="CHAT_dom"/>
</dbReference>
<evidence type="ECO:0000313" key="2">
    <source>
        <dbReference type="EMBL" id="KPQ33208.1"/>
    </source>
</evidence>
<dbReference type="PATRIC" id="fig|1666911.3.peg.2121"/>
<name>A0A0P7ZJZ8_9CYAN</name>
<dbReference type="Proteomes" id="UP000050465">
    <property type="component" value="Unassembled WGS sequence"/>
</dbReference>
<dbReference type="AlphaFoldDB" id="A0A0P7ZJZ8"/>
<comment type="caution">
    <text evidence="2">The sequence shown here is derived from an EMBL/GenBank/DDBJ whole genome shotgun (WGS) entry which is preliminary data.</text>
</comment>
<proteinExistence type="predicted"/>
<dbReference type="STRING" id="1666911.HLUCCA11_19210"/>
<dbReference type="EMBL" id="LJZR01000036">
    <property type="protein sequence ID" value="KPQ33208.1"/>
    <property type="molecule type" value="Genomic_DNA"/>
</dbReference>
<evidence type="ECO:0000313" key="3">
    <source>
        <dbReference type="Proteomes" id="UP000050465"/>
    </source>
</evidence>
<evidence type="ECO:0000259" key="1">
    <source>
        <dbReference type="Pfam" id="PF12770"/>
    </source>
</evidence>
<accession>A0A0P7ZJZ8</accession>
<gene>
    <name evidence="2" type="ORF">HLUCCA11_19210</name>
</gene>
<feature type="domain" description="CHAT" evidence="1">
    <location>
        <begin position="151"/>
        <end position="421"/>
    </location>
</feature>
<sequence>MGTPHAIKTRHLQIVELTKLTELFAAQSLSSPFPTPCSPLTSHYPTAWGDQHSARHKRAVLKLGLPESKGIPVSLQIGNEGALPQLETTGWLPLATELLVTQAAWQQTYCQNYHQAFRIHVSEVQITNVSYQEETEQCRQVHQRLTQQINSWLNSELFRPVRETLLSQLHPTDMIRLVFQTDDVQIRALPLHVWDWFDRYPQAELVLSQSTYCQWPQPTAPQAAKRQAPEAAKVKILAVLGDSQGLDLQRDLDLLRALPDVALTCLVEPERSQLNDALWEQSWDILFFAGHSRCTDQTQQLRLNANESLSLHDLKHGLRKATVRGLKLAIFNACDGLKLLKSLSQELVLPTTILMRHPVPDKVAQAFLKYFLNSFSQGIPLHLAVREAREQLEGLESQFPFASWLPVLWQNPSAQPITWTHLKS</sequence>
<protein>
    <submittedName>
        <fullName evidence="2">CHAT domain</fullName>
    </submittedName>
</protein>
<reference evidence="2 3" key="1">
    <citation type="submission" date="2015-09" db="EMBL/GenBank/DDBJ databases">
        <title>Identification and resolution of microdiversity through metagenomic sequencing of parallel consortia.</title>
        <authorList>
            <person name="Nelson W.C."/>
            <person name="Romine M.F."/>
            <person name="Lindemann S.R."/>
        </authorList>
    </citation>
    <scope>NUCLEOTIDE SEQUENCE [LARGE SCALE GENOMIC DNA]</scope>
    <source>
        <strain evidence="2">Ana</strain>
    </source>
</reference>